<proteinExistence type="predicted"/>
<keyword evidence="1" id="KW-1133">Transmembrane helix</keyword>
<dbReference type="EMBL" id="JABEZW010222951">
    <property type="protein sequence ID" value="MBA0786422.1"/>
    <property type="molecule type" value="Genomic_DNA"/>
</dbReference>
<feature type="transmembrane region" description="Helical" evidence="1">
    <location>
        <begin position="32"/>
        <end position="51"/>
    </location>
</feature>
<evidence type="ECO:0000313" key="3">
    <source>
        <dbReference type="Proteomes" id="UP000593568"/>
    </source>
</evidence>
<dbReference type="AlphaFoldDB" id="A0A7J9FM76"/>
<comment type="caution">
    <text evidence="2">The sequence shown here is derived from an EMBL/GenBank/DDBJ whole genome shotgun (WGS) entry which is preliminary data.</text>
</comment>
<name>A0A7J9FM76_9ROSI</name>
<dbReference type="Proteomes" id="UP000593568">
    <property type="component" value="Unassembled WGS sequence"/>
</dbReference>
<organism evidence="2 3">
    <name type="scientific">Gossypium trilobum</name>
    <dbReference type="NCBI Taxonomy" id="34281"/>
    <lineage>
        <taxon>Eukaryota</taxon>
        <taxon>Viridiplantae</taxon>
        <taxon>Streptophyta</taxon>
        <taxon>Embryophyta</taxon>
        <taxon>Tracheophyta</taxon>
        <taxon>Spermatophyta</taxon>
        <taxon>Magnoliopsida</taxon>
        <taxon>eudicotyledons</taxon>
        <taxon>Gunneridae</taxon>
        <taxon>Pentapetalae</taxon>
        <taxon>rosids</taxon>
        <taxon>malvids</taxon>
        <taxon>Malvales</taxon>
        <taxon>Malvaceae</taxon>
        <taxon>Malvoideae</taxon>
        <taxon>Gossypium</taxon>
    </lineage>
</organism>
<reference evidence="2 3" key="1">
    <citation type="journal article" date="2019" name="Genome Biol. Evol.">
        <title>Insights into the evolution of the New World diploid cottons (Gossypium, subgenus Houzingenia) based on genome sequencing.</title>
        <authorList>
            <person name="Grover C.E."/>
            <person name="Arick M.A. 2nd"/>
            <person name="Thrash A."/>
            <person name="Conover J.L."/>
            <person name="Sanders W.S."/>
            <person name="Peterson D.G."/>
            <person name="Frelichowski J.E."/>
            <person name="Scheffler J.A."/>
            <person name="Scheffler B.E."/>
            <person name="Wendel J.F."/>
        </authorList>
    </citation>
    <scope>NUCLEOTIDE SEQUENCE [LARGE SCALE GENOMIC DNA]</scope>
    <source>
        <strain evidence="2">8</strain>
        <tissue evidence="2">Leaf</tissue>
    </source>
</reference>
<sequence>MWNRLSNIEIHNQGHCNHTHCSNPLRFPKLPIITGIITVGFVCCISCNFPLP</sequence>
<evidence type="ECO:0000256" key="1">
    <source>
        <dbReference type="SAM" id="Phobius"/>
    </source>
</evidence>
<accession>A0A7J9FM76</accession>
<gene>
    <name evidence="2" type="ORF">Gotri_026564</name>
</gene>
<keyword evidence="1" id="KW-0472">Membrane</keyword>
<keyword evidence="1" id="KW-0812">Transmembrane</keyword>
<evidence type="ECO:0000313" key="2">
    <source>
        <dbReference type="EMBL" id="MBA0786422.1"/>
    </source>
</evidence>
<protein>
    <submittedName>
        <fullName evidence="2">Uncharacterized protein</fullName>
    </submittedName>
</protein>
<keyword evidence="3" id="KW-1185">Reference proteome</keyword>